<dbReference type="OrthoDB" id="543798at2759"/>
<feature type="region of interest" description="Disordered" evidence="1">
    <location>
        <begin position="681"/>
        <end position="732"/>
    </location>
</feature>
<proteinExistence type="predicted"/>
<protein>
    <submittedName>
        <fullName evidence="2">Uncharacterized protein</fullName>
    </submittedName>
</protein>
<comment type="caution">
    <text evidence="2">The sequence shown here is derived from an EMBL/GenBank/DDBJ whole genome shotgun (WGS) entry which is preliminary data.</text>
</comment>
<evidence type="ECO:0000313" key="2">
    <source>
        <dbReference type="EMBL" id="KAG2485924.1"/>
    </source>
</evidence>
<evidence type="ECO:0000313" key="3">
    <source>
        <dbReference type="Proteomes" id="UP000612055"/>
    </source>
</evidence>
<gene>
    <name evidence="2" type="ORF">HYH03_015368</name>
</gene>
<accession>A0A835XLX8</accession>
<reference evidence="2" key="1">
    <citation type="journal article" date="2020" name="bioRxiv">
        <title>Comparative genomics of Chlamydomonas.</title>
        <authorList>
            <person name="Craig R.J."/>
            <person name="Hasan A.R."/>
            <person name="Ness R.W."/>
            <person name="Keightley P.D."/>
        </authorList>
    </citation>
    <scope>NUCLEOTIDE SEQUENCE</scope>
    <source>
        <strain evidence="2">CCAP 11/70</strain>
    </source>
</reference>
<dbReference type="AlphaFoldDB" id="A0A835XLX8"/>
<dbReference type="PANTHER" id="PTHR12393:SF6">
    <property type="entry name" value="SPHINGOMYELIN PHOSPHODIESTERASE 2"/>
    <property type="match status" value="1"/>
</dbReference>
<keyword evidence="3" id="KW-1185">Reference proteome</keyword>
<organism evidence="2 3">
    <name type="scientific">Edaphochlamys debaryana</name>
    <dbReference type="NCBI Taxonomy" id="47281"/>
    <lineage>
        <taxon>Eukaryota</taxon>
        <taxon>Viridiplantae</taxon>
        <taxon>Chlorophyta</taxon>
        <taxon>core chlorophytes</taxon>
        <taxon>Chlorophyceae</taxon>
        <taxon>CS clade</taxon>
        <taxon>Chlamydomonadales</taxon>
        <taxon>Chlamydomonadales incertae sedis</taxon>
        <taxon>Edaphochlamys</taxon>
    </lineage>
</organism>
<dbReference type="GO" id="GO:0004620">
    <property type="term" value="F:phospholipase activity"/>
    <property type="evidence" value="ECO:0007669"/>
    <property type="project" value="TreeGrafter"/>
</dbReference>
<dbReference type="EMBL" id="JAEHOE010000120">
    <property type="protein sequence ID" value="KAG2485924.1"/>
    <property type="molecule type" value="Genomic_DNA"/>
</dbReference>
<feature type="compositionally biased region" description="Low complexity" evidence="1">
    <location>
        <begin position="716"/>
        <end position="727"/>
    </location>
</feature>
<dbReference type="GO" id="GO:0030149">
    <property type="term" value="P:sphingolipid catabolic process"/>
    <property type="evidence" value="ECO:0007669"/>
    <property type="project" value="TreeGrafter"/>
</dbReference>
<dbReference type="GO" id="GO:0005783">
    <property type="term" value="C:endoplasmic reticulum"/>
    <property type="evidence" value="ECO:0007669"/>
    <property type="project" value="TreeGrafter"/>
</dbReference>
<dbReference type="GO" id="GO:0071944">
    <property type="term" value="C:cell periphery"/>
    <property type="evidence" value="ECO:0007669"/>
    <property type="project" value="TreeGrafter"/>
</dbReference>
<dbReference type="GO" id="GO:0046513">
    <property type="term" value="P:ceramide biosynthetic process"/>
    <property type="evidence" value="ECO:0007669"/>
    <property type="project" value="TreeGrafter"/>
</dbReference>
<dbReference type="GO" id="GO:0016020">
    <property type="term" value="C:membrane"/>
    <property type="evidence" value="ECO:0007669"/>
    <property type="project" value="TreeGrafter"/>
</dbReference>
<dbReference type="PANTHER" id="PTHR12393">
    <property type="entry name" value="SPHINGOMYELIN PHOSPHODIESTERASE RELATED"/>
    <property type="match status" value="1"/>
</dbReference>
<sequence>MPAPAPSSSAAGGALARLAAAAVLANSRQHTSWLQAAAPVPVEEASPARASLSRSPESPDPAPADPSQLWVPDLVERIAAFLSPHEVVGLRLVSKEAARLLRGRAALSLSQPVPPEVFAAHWSRLGACKGLTLAQRRQLITLTARSNVVANLEVAVAAAGLAPRHEDLEAAAGAGALESCRWLVGSGRLLWPPEEAWARLLRAAARGGHKRVCRWCLKSFLFLTQSGWTLAAVSGAVELAASAGHVRLAKKLGAESATALAARGLAPDDLWRRTAVQANGGCDLRTVRRLCRKVPWAPEGWPAQDKRDALVAALRSQTPDWWAKAEYWAGLGATLTPDEQRWALDSALYLPAADWQERVEFLMARGAVLFPPCCLAAAGAPIGAKEQRLAWLKAIGLGLGPYLPELIGTVIGAGDTGALAWLLAEVAVTRQRPYNLSDTAAKAGHLEVLQLLTAAKCVTLGARAMPALANAAASGGQLAVLQWAAAASSDALSSPVPFAAAASTAAARSGCEAAVELLAELGCPQPTNGEPYRAAAQAGDWRMLPLLRRAQVPLRAERILYNLAVAEGAPLATIQWLLPLPGSSGRQPNWHAVVVAARQRWSKTQDAARRKAAAGGKKARAEASEAEAEEPCEDARVLAWAREQWALEGVRQQEALAAAKKRQEKRRAQREESIRQQLLRAAERKAAREAAPPGAGSDSDSSDAEPPLPRWPPPDSDSSSESDMWPPKGKNRRWRYALEARPRLRLPMMRLNGTFRPYGVYWDWGS</sequence>
<feature type="region of interest" description="Disordered" evidence="1">
    <location>
        <begin position="35"/>
        <end position="66"/>
    </location>
</feature>
<feature type="region of interest" description="Disordered" evidence="1">
    <location>
        <begin position="611"/>
        <end position="632"/>
    </location>
</feature>
<feature type="compositionally biased region" description="Pro residues" evidence="1">
    <location>
        <begin position="706"/>
        <end position="715"/>
    </location>
</feature>
<dbReference type="Proteomes" id="UP000612055">
    <property type="component" value="Unassembled WGS sequence"/>
</dbReference>
<feature type="compositionally biased region" description="Low complexity" evidence="1">
    <location>
        <begin position="36"/>
        <end position="56"/>
    </location>
</feature>
<feature type="compositionally biased region" description="Low complexity" evidence="1">
    <location>
        <begin position="689"/>
        <end position="699"/>
    </location>
</feature>
<evidence type="ECO:0000256" key="1">
    <source>
        <dbReference type="SAM" id="MobiDB-lite"/>
    </source>
</evidence>
<name>A0A835XLX8_9CHLO</name>